<dbReference type="GO" id="GO:0050097">
    <property type="term" value="F:methylaspartate mutase activity"/>
    <property type="evidence" value="ECO:0007669"/>
    <property type="project" value="UniProtKB-EC"/>
</dbReference>
<dbReference type="GeneID" id="93981929"/>
<reference evidence="2 3" key="1">
    <citation type="submission" date="2020-08" db="EMBL/GenBank/DDBJ databases">
        <title>Sequencing the genomes of 1000 actinobacteria strains.</title>
        <authorList>
            <person name="Klenk H.-P."/>
        </authorList>
    </citation>
    <scope>NUCLEOTIDE SEQUENCE [LARGE SCALE GENOMIC DNA]</scope>
    <source>
        <strain evidence="2 3">DSM 41827</strain>
    </source>
</reference>
<dbReference type="EMBL" id="JACJIJ010000002">
    <property type="protein sequence ID" value="MBA9054197.1"/>
    <property type="molecule type" value="Genomic_DNA"/>
</dbReference>
<evidence type="ECO:0000313" key="3">
    <source>
        <dbReference type="Proteomes" id="UP000577386"/>
    </source>
</evidence>
<dbReference type="EC" id="5.4.99.1" evidence="2"/>
<feature type="domain" description="B12-binding" evidence="1">
    <location>
        <begin position="8"/>
        <end position="148"/>
    </location>
</feature>
<dbReference type="GO" id="GO:0046872">
    <property type="term" value="F:metal ion binding"/>
    <property type="evidence" value="ECO:0007669"/>
    <property type="project" value="InterPro"/>
</dbReference>
<dbReference type="RefSeq" id="WP_233534493.1">
    <property type="nucleotide sequence ID" value="NZ_BAAAHW010000036.1"/>
</dbReference>
<dbReference type="Pfam" id="PF02310">
    <property type="entry name" value="B12-binding"/>
    <property type="match status" value="1"/>
</dbReference>
<dbReference type="InterPro" id="IPR006158">
    <property type="entry name" value="Cobalamin-bd"/>
</dbReference>
<organism evidence="2 3">
    <name type="scientific">Streptomyces murinus</name>
    <dbReference type="NCBI Taxonomy" id="33900"/>
    <lineage>
        <taxon>Bacteria</taxon>
        <taxon>Bacillati</taxon>
        <taxon>Actinomycetota</taxon>
        <taxon>Actinomycetes</taxon>
        <taxon>Kitasatosporales</taxon>
        <taxon>Streptomycetaceae</taxon>
        <taxon>Streptomyces</taxon>
    </lineage>
</organism>
<dbReference type="CDD" id="cd02065">
    <property type="entry name" value="B12-binding_like"/>
    <property type="match status" value="1"/>
</dbReference>
<dbReference type="Proteomes" id="UP000577386">
    <property type="component" value="Unassembled WGS sequence"/>
</dbReference>
<dbReference type="PROSITE" id="PS51332">
    <property type="entry name" value="B12_BINDING"/>
    <property type="match status" value="1"/>
</dbReference>
<dbReference type="AlphaFoldDB" id="A0A7W3NPC6"/>
<name>A0A7W3NPC6_STRMR</name>
<proteinExistence type="predicted"/>
<protein>
    <submittedName>
        <fullName evidence="2">Methylaspartate mutase sigma subunit</fullName>
        <ecNumber evidence="2">5.4.99.1</ecNumber>
    </submittedName>
</protein>
<keyword evidence="2" id="KW-0413">Isomerase</keyword>
<evidence type="ECO:0000313" key="2">
    <source>
        <dbReference type="EMBL" id="MBA9054197.1"/>
    </source>
</evidence>
<dbReference type="GO" id="GO:0031419">
    <property type="term" value="F:cobalamin binding"/>
    <property type="evidence" value="ECO:0007669"/>
    <property type="project" value="InterPro"/>
</dbReference>
<evidence type="ECO:0000259" key="1">
    <source>
        <dbReference type="PROSITE" id="PS51332"/>
    </source>
</evidence>
<dbReference type="SUPFAM" id="SSF52242">
    <property type="entry name" value="Cobalamin (vitamin B12)-binding domain"/>
    <property type="match status" value="1"/>
</dbReference>
<keyword evidence="3" id="KW-1185">Reference proteome</keyword>
<gene>
    <name evidence="2" type="ORF">HDA42_003375</name>
</gene>
<dbReference type="InterPro" id="IPR036724">
    <property type="entry name" value="Cobalamin-bd_sf"/>
</dbReference>
<dbReference type="Gene3D" id="3.40.50.280">
    <property type="entry name" value="Cobalamin-binding domain"/>
    <property type="match status" value="1"/>
</dbReference>
<comment type="caution">
    <text evidence="2">The sequence shown here is derived from an EMBL/GenBank/DDBJ whole genome shotgun (WGS) entry which is preliminary data.</text>
</comment>
<sequence>MSPIQSRATRVLLSTVSSDSHTWNLVFLQLLLEERGYEVSNLGPCVPDAEIIEEIRAQRPDAVVISSVNGHGHIDGRRLIRKLREDSDATLSAVPVMIGGKLGIQGADQPHLADELVAAGFDAVFTDGADPAEFGSELQRMTGHRPEIAGAAA</sequence>
<accession>A0A7W3NPC6</accession>